<evidence type="ECO:0000256" key="1">
    <source>
        <dbReference type="ARBA" id="ARBA00001974"/>
    </source>
</evidence>
<proteinExistence type="inferred from homology"/>
<comment type="pathway">
    <text evidence="2">Siderophore biosynthesis; mycobactin biosynthesis.</text>
</comment>
<accession>A0A7V8RER6</accession>
<evidence type="ECO:0000256" key="9">
    <source>
        <dbReference type="ARBA" id="ARBA00042660"/>
    </source>
</evidence>
<dbReference type="Pfam" id="PF00441">
    <property type="entry name" value="Acyl-CoA_dh_1"/>
    <property type="match status" value="1"/>
</dbReference>
<dbReference type="FunFam" id="2.40.110.10:FF:000002">
    <property type="entry name" value="Acyl-CoA dehydrogenase fadE12"/>
    <property type="match status" value="1"/>
</dbReference>
<dbReference type="SUPFAM" id="SSF56645">
    <property type="entry name" value="Acyl-CoA dehydrogenase NM domain-like"/>
    <property type="match status" value="1"/>
</dbReference>
<feature type="domain" description="Acyl-CoA oxidase/dehydrogenase middle" evidence="12">
    <location>
        <begin position="111"/>
        <end position="207"/>
    </location>
</feature>
<evidence type="ECO:0000256" key="5">
    <source>
        <dbReference type="ARBA" id="ARBA00022827"/>
    </source>
</evidence>
<dbReference type="Proteomes" id="UP000589292">
    <property type="component" value="Unassembled WGS sequence"/>
</dbReference>
<evidence type="ECO:0000256" key="2">
    <source>
        <dbReference type="ARBA" id="ARBA00005102"/>
    </source>
</evidence>
<comment type="function">
    <text evidence="7">Catalyzes the dehydrogenation at the alpha-beta position of ACP-bound acyl chains. This results in the introduction of a double bond in the lipidic chain, which is further transferred to the epsilon-amino group of lysine residue in the mycobactin core by MbtK.</text>
</comment>
<evidence type="ECO:0000259" key="13">
    <source>
        <dbReference type="Pfam" id="PF02771"/>
    </source>
</evidence>
<dbReference type="InterPro" id="IPR009100">
    <property type="entry name" value="AcylCoA_DH/oxidase_NM_dom_sf"/>
</dbReference>
<dbReference type="SUPFAM" id="SSF47203">
    <property type="entry name" value="Acyl-CoA dehydrogenase C-terminal domain-like"/>
    <property type="match status" value="1"/>
</dbReference>
<gene>
    <name evidence="14" type="ORF">FG486_12270</name>
</gene>
<dbReference type="InterPro" id="IPR006091">
    <property type="entry name" value="Acyl-CoA_Oxase/DH_mid-dom"/>
</dbReference>
<evidence type="ECO:0000313" key="15">
    <source>
        <dbReference type="Proteomes" id="UP000589292"/>
    </source>
</evidence>
<evidence type="ECO:0000256" key="8">
    <source>
        <dbReference type="ARBA" id="ARBA00040394"/>
    </source>
</evidence>
<protein>
    <recommendedName>
        <fullName evidence="8">Acyl-[acyl-carrier-protein] dehydrogenase MbtN</fullName>
    </recommendedName>
    <alternativeName>
        <fullName evidence="9">Mycobactin synthase protein N</fullName>
    </alternativeName>
</protein>
<dbReference type="AlphaFoldDB" id="A0A7V8RER6"/>
<dbReference type="FunFam" id="1.20.140.10:FF:000001">
    <property type="entry name" value="Acyl-CoA dehydrogenase"/>
    <property type="match status" value="1"/>
</dbReference>
<sequence>MRATVRRFLARHASSAAMEEWREAGVIPRSFWRAAAEAGLLGLSVDPDHGGLGADFRYEALLAYEIYLHGLDAFALPLHNAMVAPYLIDYATAEQKRRWLPGLVSGDLLTAIAMTEPGAGSDLQGIATTAIRQGDHYILNGQKTFISSGQTANLIVVVCKTDPGARAGGISLLVVETDRVEGFRRGRNLDKLGLEAADTSELFFDNVAVPAANLLGEREGQGFYQLMDKLPQERLLIAIQGLGTIDRALKETIAYTRDRTAFGKPIGEFQNTQFKLAECKTEATVAKAFVEHCIVRHLQGRLDAATASMAKYWVSEAQCRIVDECLQLHGGYGYMLEYPIARMYRDSRIQKIYGGTNEIMKLMIARSL</sequence>
<evidence type="ECO:0000256" key="10">
    <source>
        <dbReference type="RuleBase" id="RU362125"/>
    </source>
</evidence>
<comment type="caution">
    <text evidence="14">The sequence shown here is derived from an EMBL/GenBank/DDBJ whole genome shotgun (WGS) entry which is preliminary data.</text>
</comment>
<dbReference type="InterPro" id="IPR046373">
    <property type="entry name" value="Acyl-CoA_Oxase/DH_mid-dom_sf"/>
</dbReference>
<evidence type="ECO:0000259" key="11">
    <source>
        <dbReference type="Pfam" id="PF00441"/>
    </source>
</evidence>
<dbReference type="GO" id="GO:0033539">
    <property type="term" value="P:fatty acid beta-oxidation using acyl-CoA dehydrogenase"/>
    <property type="evidence" value="ECO:0007669"/>
    <property type="project" value="TreeGrafter"/>
</dbReference>
<dbReference type="Pfam" id="PF02770">
    <property type="entry name" value="Acyl-CoA_dh_M"/>
    <property type="match status" value="1"/>
</dbReference>
<evidence type="ECO:0000259" key="12">
    <source>
        <dbReference type="Pfam" id="PF02770"/>
    </source>
</evidence>
<keyword evidence="4 10" id="KW-0285">Flavoprotein</keyword>
<keyword evidence="5 10" id="KW-0274">FAD</keyword>
<dbReference type="GO" id="GO:0003995">
    <property type="term" value="F:acyl-CoA dehydrogenase activity"/>
    <property type="evidence" value="ECO:0007669"/>
    <property type="project" value="InterPro"/>
</dbReference>
<dbReference type="InterPro" id="IPR037069">
    <property type="entry name" value="AcylCoA_DH/ox_N_sf"/>
</dbReference>
<feature type="domain" description="Acyl-CoA dehydrogenase/oxidase C-terminal" evidence="11">
    <location>
        <begin position="220"/>
        <end position="368"/>
    </location>
</feature>
<keyword evidence="15" id="KW-1185">Reference proteome</keyword>
<name>A0A7V8RER6_9SPHN</name>
<comment type="similarity">
    <text evidence="3 10">Belongs to the acyl-CoA dehydrogenase family.</text>
</comment>
<dbReference type="Gene3D" id="2.40.110.10">
    <property type="entry name" value="Butyryl-CoA Dehydrogenase, subunit A, domain 2"/>
    <property type="match status" value="1"/>
</dbReference>
<dbReference type="InterPro" id="IPR050741">
    <property type="entry name" value="Acyl-CoA_dehydrogenase"/>
</dbReference>
<evidence type="ECO:0000256" key="6">
    <source>
        <dbReference type="ARBA" id="ARBA00023002"/>
    </source>
</evidence>
<comment type="cofactor">
    <cofactor evidence="1 10">
        <name>FAD</name>
        <dbReference type="ChEBI" id="CHEBI:57692"/>
    </cofactor>
</comment>
<dbReference type="PROSITE" id="PS00073">
    <property type="entry name" value="ACYL_COA_DH_2"/>
    <property type="match status" value="1"/>
</dbReference>
<dbReference type="InterPro" id="IPR009075">
    <property type="entry name" value="AcylCo_DH/oxidase_C"/>
</dbReference>
<dbReference type="InterPro" id="IPR036250">
    <property type="entry name" value="AcylCo_DH-like_C"/>
</dbReference>
<dbReference type="PANTHER" id="PTHR48083:SF20">
    <property type="entry name" value="LONG-CHAIN SPECIFIC ACYL-COA DEHYDROGENASE, MITOCHONDRIAL"/>
    <property type="match status" value="1"/>
</dbReference>
<dbReference type="InterPro" id="IPR013786">
    <property type="entry name" value="AcylCoA_DH/ox_N"/>
</dbReference>
<dbReference type="GO" id="GO:0005737">
    <property type="term" value="C:cytoplasm"/>
    <property type="evidence" value="ECO:0007669"/>
    <property type="project" value="TreeGrafter"/>
</dbReference>
<organism evidence="14 15">
    <name type="scientific">Sphingomonas ursincola</name>
    <dbReference type="NCBI Taxonomy" id="56361"/>
    <lineage>
        <taxon>Bacteria</taxon>
        <taxon>Pseudomonadati</taxon>
        <taxon>Pseudomonadota</taxon>
        <taxon>Alphaproteobacteria</taxon>
        <taxon>Sphingomonadales</taxon>
        <taxon>Sphingomonadaceae</taxon>
        <taxon>Sphingomonas</taxon>
    </lineage>
</organism>
<evidence type="ECO:0000313" key="14">
    <source>
        <dbReference type="EMBL" id="MBA1375116.1"/>
    </source>
</evidence>
<dbReference type="GO" id="GO:0050660">
    <property type="term" value="F:flavin adenine dinucleotide binding"/>
    <property type="evidence" value="ECO:0007669"/>
    <property type="project" value="InterPro"/>
</dbReference>
<dbReference type="Gene3D" id="1.10.540.10">
    <property type="entry name" value="Acyl-CoA dehydrogenase/oxidase, N-terminal domain"/>
    <property type="match status" value="1"/>
</dbReference>
<evidence type="ECO:0000256" key="7">
    <source>
        <dbReference type="ARBA" id="ARBA00037085"/>
    </source>
</evidence>
<evidence type="ECO:0000256" key="3">
    <source>
        <dbReference type="ARBA" id="ARBA00009347"/>
    </source>
</evidence>
<dbReference type="Gene3D" id="1.20.140.10">
    <property type="entry name" value="Butyryl-CoA Dehydrogenase, subunit A, domain 3"/>
    <property type="match status" value="1"/>
</dbReference>
<dbReference type="InterPro" id="IPR006089">
    <property type="entry name" value="Acyl-CoA_DH_CS"/>
</dbReference>
<keyword evidence="6 10" id="KW-0560">Oxidoreductase</keyword>
<dbReference type="PANTHER" id="PTHR48083">
    <property type="entry name" value="MEDIUM-CHAIN SPECIFIC ACYL-COA DEHYDROGENASE, MITOCHONDRIAL-RELATED"/>
    <property type="match status" value="1"/>
</dbReference>
<dbReference type="EMBL" id="VDES01000002">
    <property type="protein sequence ID" value="MBA1375116.1"/>
    <property type="molecule type" value="Genomic_DNA"/>
</dbReference>
<dbReference type="Pfam" id="PF02771">
    <property type="entry name" value="Acyl-CoA_dh_N"/>
    <property type="match status" value="1"/>
</dbReference>
<reference evidence="14 15" key="1">
    <citation type="journal article" date="1994" name="Int. J. Syst. Bacteriol.">
        <title>Phylogenetic positions of novel aerobic, bacteriochlorophyll a-containing bacteria and description of Roseococcus thiosulfatophilus gen. nov., sp. nov., Erythromicrobium ramosum gen. nov., sp. nov., and Erythrobacter litoralis sp. nov.</title>
        <authorList>
            <person name="Yurkov V."/>
            <person name="Stackebrandt E."/>
            <person name="Holmes A."/>
            <person name="Fuerst J.A."/>
            <person name="Hugenholtz P."/>
            <person name="Golecki J."/>
            <person name="Gad'on N."/>
            <person name="Gorlenko V.M."/>
            <person name="Kompantseva E.I."/>
            <person name="Drews G."/>
        </authorList>
    </citation>
    <scope>NUCLEOTIDE SEQUENCE [LARGE SCALE GENOMIC DNA]</scope>
    <source>
        <strain evidence="14 15">KR-99</strain>
    </source>
</reference>
<evidence type="ECO:0000256" key="4">
    <source>
        <dbReference type="ARBA" id="ARBA00022630"/>
    </source>
</evidence>
<dbReference type="PROSITE" id="PS00072">
    <property type="entry name" value="ACYL_COA_DH_1"/>
    <property type="match status" value="1"/>
</dbReference>
<feature type="domain" description="Acyl-CoA dehydrogenase/oxidase N-terminal" evidence="13">
    <location>
        <begin position="1"/>
        <end position="107"/>
    </location>
</feature>